<dbReference type="GO" id="GO:0007015">
    <property type="term" value="P:actin filament organization"/>
    <property type="evidence" value="ECO:0007669"/>
    <property type="project" value="InterPro"/>
</dbReference>
<reference evidence="2" key="1">
    <citation type="submission" date="2023-08" db="EMBL/GenBank/DDBJ databases">
        <authorList>
            <person name="Alioto T."/>
            <person name="Alioto T."/>
            <person name="Gomez Garrido J."/>
        </authorList>
    </citation>
    <scope>NUCLEOTIDE SEQUENCE</scope>
</reference>
<accession>A0AAV1GZR7</accession>
<dbReference type="AlphaFoldDB" id="A0AAV1GZR7"/>
<dbReference type="GO" id="GO:0051015">
    <property type="term" value="F:actin filament binding"/>
    <property type="evidence" value="ECO:0007669"/>
    <property type="project" value="InterPro"/>
</dbReference>
<evidence type="ECO:0000313" key="3">
    <source>
        <dbReference type="Proteomes" id="UP001178508"/>
    </source>
</evidence>
<protein>
    <submittedName>
        <fullName evidence="2">Ermin-like</fullName>
    </submittedName>
</protein>
<proteinExistence type="predicted"/>
<dbReference type="Pfam" id="PF20491">
    <property type="entry name" value="Ermin"/>
    <property type="match status" value="1"/>
</dbReference>
<dbReference type="Proteomes" id="UP001178508">
    <property type="component" value="Chromosome 18"/>
</dbReference>
<gene>
    <name evidence="2" type="ORF">XNOV1_A025374</name>
</gene>
<dbReference type="GO" id="GO:0008360">
    <property type="term" value="P:regulation of cell shape"/>
    <property type="evidence" value="ECO:0007669"/>
    <property type="project" value="InterPro"/>
</dbReference>
<keyword evidence="3" id="KW-1185">Reference proteome</keyword>
<organism evidence="2 3">
    <name type="scientific">Xyrichtys novacula</name>
    <name type="common">Pearly razorfish</name>
    <name type="synonym">Hemipteronotus novacula</name>
    <dbReference type="NCBI Taxonomy" id="13765"/>
    <lineage>
        <taxon>Eukaryota</taxon>
        <taxon>Metazoa</taxon>
        <taxon>Chordata</taxon>
        <taxon>Craniata</taxon>
        <taxon>Vertebrata</taxon>
        <taxon>Euteleostomi</taxon>
        <taxon>Actinopterygii</taxon>
        <taxon>Neopterygii</taxon>
        <taxon>Teleostei</taxon>
        <taxon>Neoteleostei</taxon>
        <taxon>Acanthomorphata</taxon>
        <taxon>Eupercaria</taxon>
        <taxon>Labriformes</taxon>
        <taxon>Labridae</taxon>
        <taxon>Xyrichtys</taxon>
    </lineage>
</organism>
<feature type="compositionally biased region" description="Basic and acidic residues" evidence="1">
    <location>
        <begin position="37"/>
        <end position="50"/>
    </location>
</feature>
<feature type="compositionally biased region" description="Basic and acidic residues" evidence="1">
    <location>
        <begin position="68"/>
        <end position="85"/>
    </location>
</feature>
<sequence length="324" mass="36510">MDIDLSTIPPKPPRIPLHVDALASQVQEILGEASLEAPKKLEEPEEREVWSMEEGDDSVFYSDEEQPHEDVKTKTPADYSPEHRVKTNSLAEDEPTQQSEEDSGKESIFINRESPEAEMETTPQISLNEQHKQCQDFPTAESTDHLDPADPGAESNQNPEKLVGSCEGSLPPNCMNPDMQEGNTLNDKENLLVEKEEVSLVTQTPNLEPFDVTNEERSTRLNAETGVPEQMPKVEEPMSGTKKQIQTDQKPEKDPKFSMGFHQNPSPGYASLPHPMKSGQPKSGQQSSFDHLRSSKYSTVSYRRILRGNTRKKIEEFEFMMMNL</sequence>
<name>A0AAV1GZR7_XYRNO</name>
<feature type="region of interest" description="Disordered" evidence="1">
    <location>
        <begin position="34"/>
        <end position="185"/>
    </location>
</feature>
<feature type="compositionally biased region" description="Low complexity" evidence="1">
    <location>
        <begin position="277"/>
        <end position="288"/>
    </location>
</feature>
<feature type="compositionally biased region" description="Acidic residues" evidence="1">
    <location>
        <begin position="91"/>
        <end position="103"/>
    </location>
</feature>
<feature type="region of interest" description="Disordered" evidence="1">
    <location>
        <begin position="198"/>
        <end position="294"/>
    </location>
</feature>
<evidence type="ECO:0000256" key="1">
    <source>
        <dbReference type="SAM" id="MobiDB-lite"/>
    </source>
</evidence>
<dbReference type="EMBL" id="OY660881">
    <property type="protein sequence ID" value="CAJ1079267.1"/>
    <property type="molecule type" value="Genomic_DNA"/>
</dbReference>
<feature type="compositionally biased region" description="Acidic residues" evidence="1">
    <location>
        <begin position="51"/>
        <end position="67"/>
    </location>
</feature>
<evidence type="ECO:0000313" key="2">
    <source>
        <dbReference type="EMBL" id="CAJ1079267.1"/>
    </source>
</evidence>
<dbReference type="InterPro" id="IPR045346">
    <property type="entry name" value="Ermin"/>
</dbReference>